<sequence>MASIHDMRIRANQEPLAGITRRSNLRHRRATNSSLAVPLYNSSSAPHLSTVPFATYTAPYGLPTTTYAPGLPAPSARRAYESQFSVQATQPSSSSNTSTWRSRATSSSVPRVAASVTPNFGWSKVSHPQARGRSISIQQPDYPSSERSIHRSLSTYHPPSMSTSIYVSPSSTYPIHVPHDNPSVQSVSMGHGDRLRWFDPLLSTPFRALMLPRHQLCLRRGADLPPSPSNPQLRAQSSQCPQLGFLRPLQLRC</sequence>
<gene>
    <name evidence="2" type="ORF">R3P38DRAFT_230647</name>
</gene>
<feature type="region of interest" description="Disordered" evidence="1">
    <location>
        <begin position="123"/>
        <end position="146"/>
    </location>
</feature>
<feature type="region of interest" description="Disordered" evidence="1">
    <location>
        <begin position="82"/>
        <end position="108"/>
    </location>
</feature>
<evidence type="ECO:0000256" key="1">
    <source>
        <dbReference type="SAM" id="MobiDB-lite"/>
    </source>
</evidence>
<evidence type="ECO:0000313" key="2">
    <source>
        <dbReference type="EMBL" id="KAK6991879.1"/>
    </source>
</evidence>
<dbReference type="AlphaFoldDB" id="A0AAV9ZSB4"/>
<feature type="compositionally biased region" description="Polar residues" evidence="1">
    <location>
        <begin position="82"/>
        <end position="91"/>
    </location>
</feature>
<feature type="compositionally biased region" description="Low complexity" evidence="1">
    <location>
        <begin position="92"/>
        <end position="108"/>
    </location>
</feature>
<proteinExistence type="predicted"/>
<reference evidence="2 3" key="1">
    <citation type="journal article" date="2024" name="J Genomics">
        <title>Draft genome sequencing and assembly of Favolaschia claudopus CIRM-BRFM 2984 isolated from oak limbs.</title>
        <authorList>
            <person name="Navarro D."/>
            <person name="Drula E."/>
            <person name="Chaduli D."/>
            <person name="Cazenave R."/>
            <person name="Ahrendt S."/>
            <person name="Wang J."/>
            <person name="Lipzen A."/>
            <person name="Daum C."/>
            <person name="Barry K."/>
            <person name="Grigoriev I.V."/>
            <person name="Favel A."/>
            <person name="Rosso M.N."/>
            <person name="Martin F."/>
        </authorList>
    </citation>
    <scope>NUCLEOTIDE SEQUENCE [LARGE SCALE GENOMIC DNA]</scope>
    <source>
        <strain evidence="2 3">CIRM-BRFM 2984</strain>
    </source>
</reference>
<feature type="compositionally biased region" description="Polar residues" evidence="1">
    <location>
        <begin position="135"/>
        <end position="146"/>
    </location>
</feature>
<organism evidence="2 3">
    <name type="scientific">Favolaschia claudopus</name>
    <dbReference type="NCBI Taxonomy" id="2862362"/>
    <lineage>
        <taxon>Eukaryota</taxon>
        <taxon>Fungi</taxon>
        <taxon>Dikarya</taxon>
        <taxon>Basidiomycota</taxon>
        <taxon>Agaricomycotina</taxon>
        <taxon>Agaricomycetes</taxon>
        <taxon>Agaricomycetidae</taxon>
        <taxon>Agaricales</taxon>
        <taxon>Marasmiineae</taxon>
        <taxon>Mycenaceae</taxon>
        <taxon>Favolaschia</taxon>
    </lineage>
</organism>
<dbReference type="Proteomes" id="UP001362999">
    <property type="component" value="Unassembled WGS sequence"/>
</dbReference>
<protein>
    <submittedName>
        <fullName evidence="2">Uncharacterized protein</fullName>
    </submittedName>
</protein>
<comment type="caution">
    <text evidence="2">The sequence shown here is derived from an EMBL/GenBank/DDBJ whole genome shotgun (WGS) entry which is preliminary data.</text>
</comment>
<accession>A0AAV9ZSB4</accession>
<keyword evidence="3" id="KW-1185">Reference proteome</keyword>
<evidence type="ECO:0000313" key="3">
    <source>
        <dbReference type="Proteomes" id="UP001362999"/>
    </source>
</evidence>
<name>A0AAV9ZSB4_9AGAR</name>
<dbReference type="EMBL" id="JAWWNJ010000115">
    <property type="protein sequence ID" value="KAK6991879.1"/>
    <property type="molecule type" value="Genomic_DNA"/>
</dbReference>